<reference evidence="2" key="1">
    <citation type="submission" date="2020-08" db="EMBL/GenBank/DDBJ databases">
        <title>Multicomponent nature underlies the extraordinary mechanical properties of spider dragline silk.</title>
        <authorList>
            <person name="Kono N."/>
            <person name="Nakamura H."/>
            <person name="Mori M."/>
            <person name="Yoshida Y."/>
            <person name="Ohtoshi R."/>
            <person name="Malay A.D."/>
            <person name="Moran D.A.P."/>
            <person name="Tomita M."/>
            <person name="Numata K."/>
            <person name="Arakawa K."/>
        </authorList>
    </citation>
    <scope>NUCLEOTIDE SEQUENCE</scope>
</reference>
<feature type="region of interest" description="Disordered" evidence="1">
    <location>
        <begin position="29"/>
        <end position="49"/>
    </location>
</feature>
<proteinExistence type="predicted"/>
<sequence>MLPLPGISPNLSPIENIWDIIKRQLQHPPQFSSHHTTPIHSPPNLSDRPGFGFVTSRSNKQRFISRIHSYRNQFNPPSF</sequence>
<gene>
    <name evidence="2" type="ORF">TNCV_2379791</name>
</gene>
<evidence type="ECO:0000313" key="3">
    <source>
        <dbReference type="Proteomes" id="UP000887159"/>
    </source>
</evidence>
<name>A0A8X6UW09_TRICX</name>
<evidence type="ECO:0000256" key="1">
    <source>
        <dbReference type="SAM" id="MobiDB-lite"/>
    </source>
</evidence>
<organism evidence="2 3">
    <name type="scientific">Trichonephila clavipes</name>
    <name type="common">Golden silk orbweaver</name>
    <name type="synonym">Nephila clavipes</name>
    <dbReference type="NCBI Taxonomy" id="2585209"/>
    <lineage>
        <taxon>Eukaryota</taxon>
        <taxon>Metazoa</taxon>
        <taxon>Ecdysozoa</taxon>
        <taxon>Arthropoda</taxon>
        <taxon>Chelicerata</taxon>
        <taxon>Arachnida</taxon>
        <taxon>Araneae</taxon>
        <taxon>Araneomorphae</taxon>
        <taxon>Entelegynae</taxon>
        <taxon>Araneoidea</taxon>
        <taxon>Nephilidae</taxon>
        <taxon>Trichonephila</taxon>
    </lineage>
</organism>
<feature type="compositionally biased region" description="Polar residues" evidence="1">
    <location>
        <begin position="29"/>
        <end position="39"/>
    </location>
</feature>
<dbReference type="EMBL" id="BMAU01021181">
    <property type="protein sequence ID" value="GFX94906.1"/>
    <property type="molecule type" value="Genomic_DNA"/>
</dbReference>
<accession>A0A8X6UW09</accession>
<evidence type="ECO:0008006" key="4">
    <source>
        <dbReference type="Google" id="ProtNLM"/>
    </source>
</evidence>
<evidence type="ECO:0000313" key="2">
    <source>
        <dbReference type="EMBL" id="GFX94906.1"/>
    </source>
</evidence>
<dbReference type="Proteomes" id="UP000887159">
    <property type="component" value="Unassembled WGS sequence"/>
</dbReference>
<comment type="caution">
    <text evidence="2">The sequence shown here is derived from an EMBL/GenBank/DDBJ whole genome shotgun (WGS) entry which is preliminary data.</text>
</comment>
<dbReference type="AlphaFoldDB" id="A0A8X6UW09"/>
<protein>
    <recommendedName>
        <fullName evidence="4">Tc1-like transposase DDE domain-containing protein</fullName>
    </recommendedName>
</protein>
<keyword evidence="3" id="KW-1185">Reference proteome</keyword>